<dbReference type="NCBIfam" id="TIGR00256">
    <property type="entry name" value="D-aminoacyl-tRNA deacylase"/>
    <property type="match status" value="1"/>
</dbReference>
<keyword evidence="4" id="KW-1185">Reference proteome</keyword>
<dbReference type="GO" id="GO:0051500">
    <property type="term" value="F:D-tyrosyl-tRNA(Tyr) deacylase activity"/>
    <property type="evidence" value="ECO:0007669"/>
    <property type="project" value="TreeGrafter"/>
</dbReference>
<comment type="function">
    <text evidence="2">An aminoacyl-tRNA editing enzyme that deacylates mischarged D-aminoacyl-tRNAs. Also deacylates mischarged glycyl-tRNA(Ala), protecting cells against glycine mischarging by AlaRS. Acts via tRNA-based rather than protein-based catalysis; rejects L-amino acids rather than detecting D-amino acids in the active site. By recycling D-aminoacyl-tRNA to D-amino acids and free tRNA molecules, this enzyme counteracts the toxicity associated with the formation of D-aminoacyl-tRNA entities in vivo and helps enforce protein L-homochirality.</text>
</comment>
<evidence type="ECO:0000313" key="4">
    <source>
        <dbReference type="Proteomes" id="UP000238415"/>
    </source>
</evidence>
<evidence type="ECO:0000313" key="3">
    <source>
        <dbReference type="EMBL" id="PRR75836.1"/>
    </source>
</evidence>
<dbReference type="GO" id="GO:0106026">
    <property type="term" value="F:Gly-tRNA(Ala) deacylase activity"/>
    <property type="evidence" value="ECO:0007669"/>
    <property type="project" value="UniProtKB-UniRule"/>
</dbReference>
<protein>
    <recommendedName>
        <fullName evidence="2">D-aminoacyl-tRNA deacylase</fullName>
        <shortName evidence="2">DTD</shortName>
        <ecNumber evidence="2">3.1.1.96</ecNumber>
    </recommendedName>
    <alternativeName>
        <fullName evidence="2">Gly-tRNA(Ala) deacylase</fullName>
        <ecNumber evidence="2">3.1.1.-</ecNumber>
    </alternativeName>
</protein>
<dbReference type="AlphaFoldDB" id="A0A2T0AY70"/>
<dbReference type="PANTHER" id="PTHR10472:SF5">
    <property type="entry name" value="D-AMINOACYL-TRNA DEACYLASE 1"/>
    <property type="match status" value="1"/>
</dbReference>
<dbReference type="EMBL" id="PVXM01000003">
    <property type="protein sequence ID" value="PRR75836.1"/>
    <property type="molecule type" value="Genomic_DNA"/>
</dbReference>
<comment type="subunit">
    <text evidence="2">Homodimer.</text>
</comment>
<dbReference type="CDD" id="cd00563">
    <property type="entry name" value="Dtyr_deacylase"/>
    <property type="match status" value="1"/>
</dbReference>
<dbReference type="EC" id="3.1.1.-" evidence="2"/>
<keyword evidence="2" id="KW-0963">Cytoplasm</keyword>
<name>A0A2T0AY70_9FIRM</name>
<dbReference type="InterPro" id="IPR003732">
    <property type="entry name" value="Daa-tRNA_deacyls_DTD"/>
</dbReference>
<dbReference type="GO" id="GO:0000049">
    <property type="term" value="F:tRNA binding"/>
    <property type="evidence" value="ECO:0007669"/>
    <property type="project" value="UniProtKB-UniRule"/>
</dbReference>
<dbReference type="SUPFAM" id="SSF69500">
    <property type="entry name" value="DTD-like"/>
    <property type="match status" value="1"/>
</dbReference>
<gene>
    <name evidence="2 3" type="primary">dtd</name>
    <name evidence="3" type="ORF">MOHU_02170</name>
</gene>
<dbReference type="Proteomes" id="UP000238415">
    <property type="component" value="Unassembled WGS sequence"/>
</dbReference>
<comment type="caution">
    <text evidence="3">The sequence shown here is derived from an EMBL/GenBank/DDBJ whole genome shotgun (WGS) entry which is preliminary data.</text>
</comment>
<dbReference type="FunFam" id="3.50.80.10:FF:000001">
    <property type="entry name" value="D-aminoacyl-tRNA deacylase"/>
    <property type="match status" value="1"/>
</dbReference>
<evidence type="ECO:0000256" key="2">
    <source>
        <dbReference type="HAMAP-Rule" id="MF_00518"/>
    </source>
</evidence>
<dbReference type="HAMAP" id="MF_00518">
    <property type="entry name" value="Deacylase_Dtd"/>
    <property type="match status" value="1"/>
</dbReference>
<comment type="catalytic activity">
    <reaction evidence="2">
        <text>a D-aminoacyl-tRNA + H2O = a tRNA + a D-alpha-amino acid + H(+)</text>
        <dbReference type="Rhea" id="RHEA:13953"/>
        <dbReference type="Rhea" id="RHEA-COMP:10123"/>
        <dbReference type="Rhea" id="RHEA-COMP:10124"/>
        <dbReference type="ChEBI" id="CHEBI:15377"/>
        <dbReference type="ChEBI" id="CHEBI:15378"/>
        <dbReference type="ChEBI" id="CHEBI:59871"/>
        <dbReference type="ChEBI" id="CHEBI:78442"/>
        <dbReference type="ChEBI" id="CHEBI:79333"/>
        <dbReference type="EC" id="3.1.1.96"/>
    </reaction>
</comment>
<dbReference type="GO" id="GO:0005737">
    <property type="term" value="C:cytoplasm"/>
    <property type="evidence" value="ECO:0007669"/>
    <property type="project" value="UniProtKB-SubCell"/>
</dbReference>
<evidence type="ECO:0000256" key="1">
    <source>
        <dbReference type="ARBA" id="ARBA00009673"/>
    </source>
</evidence>
<dbReference type="Gene3D" id="3.50.80.10">
    <property type="entry name" value="D-tyrosyl-tRNA(Tyr) deacylase"/>
    <property type="match status" value="1"/>
</dbReference>
<proteinExistence type="inferred from homology"/>
<reference evidence="3 4" key="1">
    <citation type="submission" date="2018-03" db="EMBL/GenBank/DDBJ databases">
        <title>Genome sequence of Moorella humiferrea DSM 23265.</title>
        <authorList>
            <person name="Poehlein A."/>
            <person name="Daniel R."/>
        </authorList>
    </citation>
    <scope>NUCLEOTIDE SEQUENCE [LARGE SCALE GENOMIC DNA]</scope>
    <source>
        <strain evidence="3 4">DSM 23265</strain>
    </source>
</reference>
<sequence length="152" mass="16640">MTSIRAVVQRVKRARVTVEGQEVGAIGPGLLVFLGVARGDDERDVAYMADKVANLRIFADGEGKMNLSVRDTGGEVLAVSQFTLCGDCRKGRRPSFTEAAPPELARKLYQEFIASLKSYGVKVNTGRFQAEMLVSLENDGPVTMLLDSRRLF</sequence>
<dbReference type="PANTHER" id="PTHR10472">
    <property type="entry name" value="D-TYROSYL-TRNA TYR DEACYLASE"/>
    <property type="match status" value="1"/>
</dbReference>
<keyword evidence="2" id="KW-0820">tRNA-binding</keyword>
<comment type="similarity">
    <text evidence="1 2">Belongs to the DTD family.</text>
</comment>
<keyword evidence="2" id="KW-0694">RNA-binding</keyword>
<accession>A0A2T0AY70</accession>
<dbReference type="InterPro" id="IPR023509">
    <property type="entry name" value="DTD-like_sf"/>
</dbReference>
<dbReference type="Pfam" id="PF02580">
    <property type="entry name" value="Tyr_Deacylase"/>
    <property type="match status" value="1"/>
</dbReference>
<dbReference type="GO" id="GO:0019478">
    <property type="term" value="P:D-amino acid catabolic process"/>
    <property type="evidence" value="ECO:0007669"/>
    <property type="project" value="UniProtKB-UniRule"/>
</dbReference>
<dbReference type="GO" id="GO:0043908">
    <property type="term" value="F:Ser(Gly)-tRNA(Ala) hydrolase activity"/>
    <property type="evidence" value="ECO:0007669"/>
    <property type="project" value="UniProtKB-UniRule"/>
</dbReference>
<comment type="subcellular location">
    <subcellularLocation>
        <location evidence="2">Cytoplasm</location>
    </subcellularLocation>
</comment>
<comment type="domain">
    <text evidence="2">A Gly-cisPro motif from one monomer fits into the active site of the other monomer to allow specific chiral rejection of L-amino acids.</text>
</comment>
<dbReference type="EC" id="3.1.1.96" evidence="2"/>
<keyword evidence="2 3" id="KW-0378">Hydrolase</keyword>
<comment type="catalytic activity">
    <reaction evidence="2">
        <text>glycyl-tRNA(Ala) + H2O = tRNA(Ala) + glycine + H(+)</text>
        <dbReference type="Rhea" id="RHEA:53744"/>
        <dbReference type="Rhea" id="RHEA-COMP:9657"/>
        <dbReference type="Rhea" id="RHEA-COMP:13640"/>
        <dbReference type="ChEBI" id="CHEBI:15377"/>
        <dbReference type="ChEBI" id="CHEBI:15378"/>
        <dbReference type="ChEBI" id="CHEBI:57305"/>
        <dbReference type="ChEBI" id="CHEBI:78442"/>
        <dbReference type="ChEBI" id="CHEBI:78522"/>
    </reaction>
</comment>
<organism evidence="3 4">
    <name type="scientific">Neomoorella humiferrea</name>
    <dbReference type="NCBI Taxonomy" id="676965"/>
    <lineage>
        <taxon>Bacteria</taxon>
        <taxon>Bacillati</taxon>
        <taxon>Bacillota</taxon>
        <taxon>Clostridia</taxon>
        <taxon>Neomoorellales</taxon>
        <taxon>Neomoorellaceae</taxon>
        <taxon>Neomoorella</taxon>
    </lineage>
</organism>
<feature type="short sequence motif" description="Gly-cisPro motif, important for rejection of L-amino acids" evidence="2">
    <location>
        <begin position="140"/>
        <end position="141"/>
    </location>
</feature>